<reference evidence="4" key="1">
    <citation type="submission" date="2025-08" db="UniProtKB">
        <authorList>
            <consortium name="RefSeq"/>
        </authorList>
    </citation>
    <scope>IDENTIFICATION</scope>
</reference>
<feature type="compositionally biased region" description="Polar residues" evidence="2">
    <location>
        <begin position="245"/>
        <end position="272"/>
    </location>
</feature>
<organism evidence="3 4">
    <name type="scientific">Pundamilia nyererei</name>
    <dbReference type="NCBI Taxonomy" id="303518"/>
    <lineage>
        <taxon>Eukaryota</taxon>
        <taxon>Metazoa</taxon>
        <taxon>Chordata</taxon>
        <taxon>Craniata</taxon>
        <taxon>Vertebrata</taxon>
        <taxon>Euteleostomi</taxon>
        <taxon>Actinopterygii</taxon>
        <taxon>Neopterygii</taxon>
        <taxon>Teleostei</taxon>
        <taxon>Neoteleostei</taxon>
        <taxon>Acanthomorphata</taxon>
        <taxon>Ovalentaria</taxon>
        <taxon>Cichlomorphae</taxon>
        <taxon>Cichliformes</taxon>
        <taxon>Cichlidae</taxon>
        <taxon>African cichlids</taxon>
        <taxon>Pseudocrenilabrinae</taxon>
        <taxon>Haplochromini</taxon>
        <taxon>Pundamilia</taxon>
    </lineage>
</organism>
<dbReference type="GO" id="GO:0048477">
    <property type="term" value="P:oogenesis"/>
    <property type="evidence" value="ECO:0007669"/>
    <property type="project" value="TreeGrafter"/>
</dbReference>
<dbReference type="Proteomes" id="UP000695023">
    <property type="component" value="Unplaced"/>
</dbReference>
<dbReference type="Pfam" id="PF15676">
    <property type="entry name" value="S6OS1"/>
    <property type="match status" value="1"/>
</dbReference>
<sequence length="464" mass="52800">MNDQDSFDNIDQLLFHLALQTRELSQKKNENNQQIKVSRANIAEKKSYIEAINRNIEQLEEEISVKQSTVTRNKANAKRMKATNGLLLQYEQTLKAELEKRKANYNHDTEVFQERIASYRKIFQEHKEYYLQNPLAEKLLVLKAEKEEIECRIKAWDEQITMKQKELDHLIGPVVTSFSTEKLPDSAFGLQPVTEQENGFDHQTARDREPSIDISSLHLNQTTSGHKTSDEEVNAEEIHEENIQDLPTCSTSPEEGSKELWSSQQFCDQNQPEDMHIEEQEEETSQEHQEKLPTVFYAEEIFEGDMEKGAATHEEQPPHDKDDEELATSSQPPSQETDPQSKITIASSTPTFSFNFSPASSKDQGSSETKSPAFLFSLNSDPNTPGFPGFGFDVGSSQEEDFFGFTGSLFTEKKTAESKSSSSPQFLFDQPETCEDFQFAFATKSPQSAKKENSGNDFPFSFNF</sequence>
<evidence type="ECO:0000256" key="1">
    <source>
        <dbReference type="SAM" id="Coils"/>
    </source>
</evidence>
<protein>
    <submittedName>
        <fullName evidence="4">Uncharacterized protein LOC102200054 isoform X1</fullName>
    </submittedName>
</protein>
<feature type="compositionally biased region" description="Low complexity" evidence="2">
    <location>
        <begin position="346"/>
        <end position="361"/>
    </location>
</feature>
<evidence type="ECO:0000313" key="3">
    <source>
        <dbReference type="Proteomes" id="UP000695023"/>
    </source>
</evidence>
<dbReference type="InterPro" id="IPR031380">
    <property type="entry name" value="SIX6OS1"/>
</dbReference>
<keyword evidence="1" id="KW-0175">Coiled coil</keyword>
<feature type="compositionally biased region" description="Polar residues" evidence="2">
    <location>
        <begin position="213"/>
        <end position="226"/>
    </location>
</feature>
<feature type="compositionally biased region" description="Basic and acidic residues" evidence="2">
    <location>
        <begin position="309"/>
        <end position="321"/>
    </location>
</feature>
<feature type="region of interest" description="Disordered" evidence="2">
    <location>
        <begin position="445"/>
        <end position="464"/>
    </location>
</feature>
<proteinExistence type="predicted"/>
<dbReference type="AlphaFoldDB" id="A0A9Y3V8M7"/>
<dbReference type="PANTHER" id="PTHR35449">
    <property type="entry name" value="PROTEIN SIX6OS1"/>
    <property type="match status" value="1"/>
</dbReference>
<feature type="region of interest" description="Disordered" evidence="2">
    <location>
        <begin position="196"/>
        <end position="291"/>
    </location>
</feature>
<feature type="compositionally biased region" description="Polar residues" evidence="2">
    <location>
        <begin position="327"/>
        <end position="345"/>
    </location>
</feature>
<feature type="coiled-coil region" evidence="1">
    <location>
        <begin position="139"/>
        <end position="166"/>
    </location>
</feature>
<dbReference type="RefSeq" id="XP_005723398.1">
    <property type="nucleotide sequence ID" value="XM_005723341.1"/>
</dbReference>
<evidence type="ECO:0000256" key="2">
    <source>
        <dbReference type="SAM" id="MobiDB-lite"/>
    </source>
</evidence>
<dbReference type="GO" id="GO:0007129">
    <property type="term" value="P:homologous chromosome pairing at meiosis"/>
    <property type="evidence" value="ECO:0007669"/>
    <property type="project" value="TreeGrafter"/>
</dbReference>
<feature type="coiled-coil region" evidence="1">
    <location>
        <begin position="42"/>
        <end position="115"/>
    </location>
</feature>
<dbReference type="GO" id="GO:0010705">
    <property type="term" value="P:meiotic DNA double-strand break processing involved in reciprocal meiotic recombination"/>
    <property type="evidence" value="ECO:0007669"/>
    <property type="project" value="TreeGrafter"/>
</dbReference>
<feature type="region of interest" description="Disordered" evidence="2">
    <location>
        <begin position="309"/>
        <end position="377"/>
    </location>
</feature>
<dbReference type="PANTHER" id="PTHR35449:SF1">
    <property type="entry name" value="PROTEIN SIX6OS1"/>
    <property type="match status" value="1"/>
</dbReference>
<dbReference type="GO" id="GO:0000801">
    <property type="term" value="C:central element"/>
    <property type="evidence" value="ECO:0007669"/>
    <property type="project" value="TreeGrafter"/>
</dbReference>
<keyword evidence="3" id="KW-1185">Reference proteome</keyword>
<dbReference type="GeneID" id="102200054"/>
<feature type="compositionally biased region" description="Basic and acidic residues" evidence="2">
    <location>
        <begin position="199"/>
        <end position="211"/>
    </location>
</feature>
<dbReference type="GO" id="GO:0007283">
    <property type="term" value="P:spermatogenesis"/>
    <property type="evidence" value="ECO:0007669"/>
    <property type="project" value="TreeGrafter"/>
</dbReference>
<name>A0A9Y3V8M7_9CICH</name>
<evidence type="ECO:0000313" key="4">
    <source>
        <dbReference type="RefSeq" id="XP_005723398.1"/>
    </source>
</evidence>
<accession>A0A9Y3V8M7</accession>
<gene>
    <name evidence="4" type="primary">LOC102200054</name>
</gene>